<evidence type="ECO:0000313" key="1">
    <source>
        <dbReference type="EMBL" id="MEV5507895.1"/>
    </source>
</evidence>
<keyword evidence="2" id="KW-1185">Reference proteome</keyword>
<dbReference type="RefSeq" id="WP_153068715.1">
    <property type="nucleotide sequence ID" value="NZ_JBFAUK010000010.1"/>
</dbReference>
<dbReference type="Proteomes" id="UP001552594">
    <property type="component" value="Unassembled WGS sequence"/>
</dbReference>
<name>A0ABV3K253_STRON</name>
<evidence type="ECO:0000313" key="2">
    <source>
        <dbReference type="Proteomes" id="UP001552594"/>
    </source>
</evidence>
<organism evidence="1 2">
    <name type="scientific">Streptomyces orinoci</name>
    <name type="common">Streptoverticillium orinoci</name>
    <dbReference type="NCBI Taxonomy" id="67339"/>
    <lineage>
        <taxon>Bacteria</taxon>
        <taxon>Bacillati</taxon>
        <taxon>Actinomycetota</taxon>
        <taxon>Actinomycetes</taxon>
        <taxon>Kitasatosporales</taxon>
        <taxon>Streptomycetaceae</taxon>
        <taxon>Streptomyces</taxon>
    </lineage>
</organism>
<sequence length="668" mass="72927">MKVSVQHNDRSQIIIAAGPVTMTGKQLLTVTDIPKAELDVVRLAWVRVGPHDETVPTATDAVHLLTNTGPALAVITGPAGYGKRTAGIRALWEVARAERTSDKSLELKEIQPDWVDPSAPDISTLPDNPGTGYLLDVASEIGSWTNRDRAANSLVSHAEKLRNRGSYLVVIVDEHEWPESESSSLSRVVVSAKVKPSPHGVAQAHLRHIHRKPEREHWLNTTPSSAGGIGEASRLLTESSSPADAARLASILASVDESREGLETAKARFQQWKKQVTDVFKNTEDNADDRALLIASLFLSGEDALNIQRAARMLLNEPQDRKVRAILTGPDLTTRFEGVGAKIAGRQVTLDHRPGYARAILLHLWHQRPDIHTHLLTWLDAITASGQPGAARLGPISELLVQLAMAENDIRVVEQIQAWVDNGNDRNEHRDLIARVLTTAAKADALGPAVRARLLDWAQDRSTSVATVVALVCRGEFADHFPRQALVRLRHILDRTNRDLAVETAEGALRSIAAREGQLPRVWATVIKWATEHHHLAGHRAFLSLLDPQVDPFVLQVLMAAAEQKSDVKDALISGWNAALVDPRVNAESKALLTAWAHARADGTVPRDLITDILKQVVARHMLTTPIAALVAGEPGVAYDEAVIDLRKELQMGMGLAISPIGEPPREK</sequence>
<gene>
    <name evidence="1" type="ORF">AB0L16_15665</name>
</gene>
<reference evidence="1 2" key="1">
    <citation type="submission" date="2024-06" db="EMBL/GenBank/DDBJ databases">
        <title>The Natural Products Discovery Center: Release of the First 8490 Sequenced Strains for Exploring Actinobacteria Biosynthetic Diversity.</title>
        <authorList>
            <person name="Kalkreuter E."/>
            <person name="Kautsar S.A."/>
            <person name="Yang D."/>
            <person name="Bader C.D."/>
            <person name="Teijaro C.N."/>
            <person name="Fluegel L."/>
            <person name="Davis C.M."/>
            <person name="Simpson J.R."/>
            <person name="Lauterbach L."/>
            <person name="Steele A.D."/>
            <person name="Gui C."/>
            <person name="Meng S."/>
            <person name="Li G."/>
            <person name="Viehrig K."/>
            <person name="Ye F."/>
            <person name="Su P."/>
            <person name="Kiefer A.F."/>
            <person name="Nichols A."/>
            <person name="Cepeda A.J."/>
            <person name="Yan W."/>
            <person name="Fan B."/>
            <person name="Jiang Y."/>
            <person name="Adhikari A."/>
            <person name="Zheng C.-J."/>
            <person name="Schuster L."/>
            <person name="Cowan T.M."/>
            <person name="Smanski M.J."/>
            <person name="Chevrette M.G."/>
            <person name="De Carvalho L.P.S."/>
            <person name="Shen B."/>
        </authorList>
    </citation>
    <scope>NUCLEOTIDE SEQUENCE [LARGE SCALE GENOMIC DNA]</scope>
    <source>
        <strain evidence="1 2">NPDC052347</strain>
    </source>
</reference>
<proteinExistence type="predicted"/>
<protein>
    <submittedName>
        <fullName evidence="1">Uncharacterized protein</fullName>
    </submittedName>
</protein>
<dbReference type="EMBL" id="JBFAUK010000010">
    <property type="protein sequence ID" value="MEV5507895.1"/>
    <property type="molecule type" value="Genomic_DNA"/>
</dbReference>
<accession>A0ABV3K253</accession>
<comment type="caution">
    <text evidence="1">The sequence shown here is derived from an EMBL/GenBank/DDBJ whole genome shotgun (WGS) entry which is preliminary data.</text>
</comment>